<dbReference type="SUPFAM" id="SSF47413">
    <property type="entry name" value="lambda repressor-like DNA-binding domains"/>
    <property type="match status" value="1"/>
</dbReference>
<accession>A0A1I1NN91</accession>
<name>A0A1I1NN91_9GAMM</name>
<protein>
    <recommendedName>
        <fullName evidence="3">Helix-turn-helix domain-containing protein</fullName>
    </recommendedName>
</protein>
<evidence type="ECO:0008006" key="3">
    <source>
        <dbReference type="Google" id="ProtNLM"/>
    </source>
</evidence>
<dbReference type="InterPro" id="IPR010982">
    <property type="entry name" value="Lambda_DNA-bd_dom_sf"/>
</dbReference>
<dbReference type="Gene3D" id="1.10.260.40">
    <property type="entry name" value="lambda repressor-like DNA-binding domains"/>
    <property type="match status" value="1"/>
</dbReference>
<dbReference type="GO" id="GO:0003677">
    <property type="term" value="F:DNA binding"/>
    <property type="evidence" value="ECO:0007669"/>
    <property type="project" value="InterPro"/>
</dbReference>
<dbReference type="OrthoDB" id="9156632at2"/>
<keyword evidence="2" id="KW-1185">Reference proteome</keyword>
<dbReference type="STRING" id="1123397.SAMN05660831_00277"/>
<reference evidence="1 2" key="1">
    <citation type="submission" date="2016-10" db="EMBL/GenBank/DDBJ databases">
        <authorList>
            <person name="de Groot N.N."/>
        </authorList>
    </citation>
    <scope>NUCLEOTIDE SEQUENCE [LARGE SCALE GENOMIC DNA]</scope>
    <source>
        <strain evidence="1 2">HL3</strain>
    </source>
</reference>
<sequence length="100" mass="11129">MIPIGKKAPRHYGIVRSPEELGRVMRAHRKGRRLTLEETADVGGTGIRFLSELERGKATAQLGKTLETLRLLGLEVVVVPRGMADRVQQLLDQAAEDERD</sequence>
<dbReference type="EMBL" id="FOMJ01000001">
    <property type="protein sequence ID" value="SFC96958.1"/>
    <property type="molecule type" value="Genomic_DNA"/>
</dbReference>
<dbReference type="Proteomes" id="UP000198611">
    <property type="component" value="Unassembled WGS sequence"/>
</dbReference>
<evidence type="ECO:0000313" key="1">
    <source>
        <dbReference type="EMBL" id="SFC96958.1"/>
    </source>
</evidence>
<evidence type="ECO:0000313" key="2">
    <source>
        <dbReference type="Proteomes" id="UP000198611"/>
    </source>
</evidence>
<organism evidence="1 2">
    <name type="scientific">Thiohalospira halophila DSM 15071</name>
    <dbReference type="NCBI Taxonomy" id="1123397"/>
    <lineage>
        <taxon>Bacteria</taxon>
        <taxon>Pseudomonadati</taxon>
        <taxon>Pseudomonadota</taxon>
        <taxon>Gammaproteobacteria</taxon>
        <taxon>Thiohalospirales</taxon>
        <taxon>Thiohalospiraceae</taxon>
        <taxon>Thiohalospira</taxon>
    </lineage>
</organism>
<dbReference type="AlphaFoldDB" id="A0A1I1NN91"/>
<gene>
    <name evidence="1" type="ORF">SAMN05660831_00277</name>
</gene>
<proteinExistence type="predicted"/>